<reference evidence="2 3" key="1">
    <citation type="journal article" date="2015" name="Antonie Van Leeuwenhoek">
        <title>Bosea vaviloviae sp. nov., a new species of slow-growing rhizobia isolated from nodules of the relict species Vavilovia formosa (Stev.) Fed.</title>
        <authorList>
            <person name="Safronova V.I."/>
            <person name="Kuznetsova I.G."/>
            <person name="Sazanova A.L."/>
            <person name="Kimeklis A.K."/>
            <person name="Belimov A.A."/>
            <person name="Andronov E.E."/>
            <person name="Pinaev A.G."/>
            <person name="Chizhevskaya E.P."/>
            <person name="Pukhaev A.R."/>
            <person name="Popov K.P."/>
            <person name="Willems A."/>
            <person name="Tikhonovich I.A."/>
        </authorList>
    </citation>
    <scope>NUCLEOTIDE SEQUENCE [LARGE SCALE GENOMIC DNA]</scope>
    <source>
        <strain evidence="2 3">Vaf18</strain>
    </source>
</reference>
<keyword evidence="1" id="KW-0472">Membrane</keyword>
<dbReference type="OrthoDB" id="8162857at2"/>
<organism evidence="2 3">
    <name type="scientific">Bosea vaviloviae</name>
    <dbReference type="NCBI Taxonomy" id="1526658"/>
    <lineage>
        <taxon>Bacteria</taxon>
        <taxon>Pseudomonadati</taxon>
        <taxon>Pseudomonadota</taxon>
        <taxon>Alphaproteobacteria</taxon>
        <taxon>Hyphomicrobiales</taxon>
        <taxon>Boseaceae</taxon>
        <taxon>Bosea</taxon>
    </lineage>
</organism>
<keyword evidence="1" id="KW-1133">Transmembrane helix</keyword>
<dbReference type="RefSeq" id="WP_069691372.1">
    <property type="nucleotide sequence ID" value="NZ_CP017147.1"/>
</dbReference>
<protein>
    <submittedName>
        <fullName evidence="2">Uncharacterized protein</fullName>
    </submittedName>
</protein>
<evidence type="ECO:0000313" key="3">
    <source>
        <dbReference type="Proteomes" id="UP000094969"/>
    </source>
</evidence>
<gene>
    <name evidence="2" type="ORF">BHK69_18475</name>
</gene>
<accession>A0A1D7U4A3</accession>
<dbReference type="KEGG" id="bvv:BHK69_18475"/>
<keyword evidence="1" id="KW-0812">Transmembrane</keyword>
<evidence type="ECO:0000256" key="1">
    <source>
        <dbReference type="SAM" id="Phobius"/>
    </source>
</evidence>
<dbReference type="EMBL" id="CP017147">
    <property type="protein sequence ID" value="AOO82162.1"/>
    <property type="molecule type" value="Genomic_DNA"/>
</dbReference>
<feature type="transmembrane region" description="Helical" evidence="1">
    <location>
        <begin position="123"/>
        <end position="143"/>
    </location>
</feature>
<name>A0A1D7U4A3_9HYPH</name>
<sequence length="219" mass="23535">MNRSYNPAADLEANAAAGGDSAAGDWERIFAHMEAALAMSENPARQDRDGERSRVGLPAVQHSAFAKHWLAVDEGGVELMTAAFGAPARQAQRRIAPLSISHDRPALQPAPRTRHIAPQPTRLRATVILFLLALTILFVQPAMRLFARAITMRADAGGQGAVFVREQFPIRLDCSIALALCFDAFSSREPASTSLENALGEAEPIISDIRRVPVSGMGA</sequence>
<evidence type="ECO:0000313" key="2">
    <source>
        <dbReference type="EMBL" id="AOO82162.1"/>
    </source>
</evidence>
<dbReference type="STRING" id="1526658.BHK69_18475"/>
<proteinExistence type="predicted"/>
<keyword evidence="3" id="KW-1185">Reference proteome</keyword>
<dbReference type="AlphaFoldDB" id="A0A1D7U4A3"/>
<dbReference type="Proteomes" id="UP000094969">
    <property type="component" value="Chromosome"/>
</dbReference>